<evidence type="ECO:0000256" key="2">
    <source>
        <dbReference type="ARBA" id="ARBA00022438"/>
    </source>
</evidence>
<dbReference type="Pfam" id="PF05343">
    <property type="entry name" value="Peptidase_M42"/>
    <property type="match status" value="1"/>
</dbReference>
<dbReference type="Gene3D" id="3.40.630.10">
    <property type="entry name" value="Zn peptidases"/>
    <property type="match status" value="1"/>
</dbReference>
<protein>
    <submittedName>
        <fullName evidence="6">Peptidase M42</fullName>
    </submittedName>
</protein>
<comment type="similarity">
    <text evidence="1">Belongs to the peptidase M42 family.</text>
</comment>
<dbReference type="Proteomes" id="UP001062263">
    <property type="component" value="Chromosome"/>
</dbReference>
<dbReference type="PANTHER" id="PTHR32481">
    <property type="entry name" value="AMINOPEPTIDASE"/>
    <property type="match status" value="1"/>
</dbReference>
<gene>
    <name evidence="6" type="ORF">Abiwalacus_09150</name>
</gene>
<evidence type="ECO:0000313" key="6">
    <source>
        <dbReference type="EMBL" id="BDL43341.1"/>
    </source>
</evidence>
<evidence type="ECO:0000313" key="7">
    <source>
        <dbReference type="Proteomes" id="UP001062263"/>
    </source>
</evidence>
<proteinExistence type="inferred from homology"/>
<organism evidence="6 7">
    <name type="scientific">Akkermansia biwaensis</name>
    <dbReference type="NCBI Taxonomy" id="2946555"/>
    <lineage>
        <taxon>Bacteria</taxon>
        <taxon>Pseudomonadati</taxon>
        <taxon>Verrucomicrobiota</taxon>
        <taxon>Verrucomicrobiia</taxon>
        <taxon>Verrucomicrobiales</taxon>
        <taxon>Akkermansiaceae</taxon>
        <taxon>Akkermansia</taxon>
    </lineage>
</organism>
<dbReference type="Gene3D" id="2.40.30.40">
    <property type="entry name" value="Peptidase M42, domain 2"/>
    <property type="match status" value="1"/>
</dbReference>
<sequence length="407" mass="43950">MRPSPRPHYGLAKPQENHYIGGIMNLELLRQVCATPGAPGFEDKIRDFIIQEVAPLVDAIRVDNMGSVIAIVEGKDTEKTMMAAAHMDEIGFMVRHIDDKGFIKFLPLGGFDAKTLTAQRVIVHGKKDLIGVMGVKPIHVMSPAERTKLPEVTDFFIDLGMSKEEVEKYVSVGDSVTRERDLVEMGDCVNVKSLDNRAGCYVLIEALRAIKASKKKPSCNFVAAFTVQEEVGLRGAQAGTLDILPDFSIALDVTIACDIPGTPAHDQVSRLGEGAAIKLYDGSIIADRRMVQFMKATAEANKIKWQVEMLPAGGTDAGAMQKFVPGGSIAGAISVPTRNVHQVIEMASKSDLDAAVDLLAACAMNVDKWDWSWNSVNQCQSVCDKPAKASKAAAKTGKAAAKKKKAK</sequence>
<dbReference type="InterPro" id="IPR051464">
    <property type="entry name" value="Peptidase_M42_aminopept"/>
</dbReference>
<dbReference type="EMBL" id="AP025943">
    <property type="protein sequence ID" value="BDL43341.1"/>
    <property type="molecule type" value="Genomic_DNA"/>
</dbReference>
<keyword evidence="4" id="KW-0479">Metal-binding</keyword>
<evidence type="ECO:0000256" key="4">
    <source>
        <dbReference type="ARBA" id="ARBA00022723"/>
    </source>
</evidence>
<evidence type="ECO:0000256" key="5">
    <source>
        <dbReference type="ARBA" id="ARBA00022801"/>
    </source>
</evidence>
<keyword evidence="7" id="KW-1185">Reference proteome</keyword>
<dbReference type="InterPro" id="IPR008007">
    <property type="entry name" value="Peptidase_M42"/>
</dbReference>
<dbReference type="SUPFAM" id="SSF53187">
    <property type="entry name" value="Zn-dependent exopeptidases"/>
    <property type="match status" value="1"/>
</dbReference>
<keyword evidence="3" id="KW-0645">Protease</keyword>
<reference evidence="6" key="1">
    <citation type="submission" date="2022-06" db="EMBL/GenBank/DDBJ databases">
        <title>Akkermansia biwalacus sp. nov., an anaerobic mucin-degrading bacterium isolated from human intestine.</title>
        <authorList>
            <person name="Kobayashi Y."/>
            <person name="Inoue S."/>
            <person name="Kawahara T."/>
            <person name="Kohda N."/>
        </authorList>
    </citation>
    <scope>NUCLEOTIDE SEQUENCE</scope>
    <source>
        <strain evidence="6">WON2089</strain>
    </source>
</reference>
<dbReference type="PANTHER" id="PTHR32481:SF7">
    <property type="entry name" value="AMINOPEPTIDASE YHFE-RELATED"/>
    <property type="match status" value="1"/>
</dbReference>
<evidence type="ECO:0000256" key="1">
    <source>
        <dbReference type="ARBA" id="ARBA00006272"/>
    </source>
</evidence>
<dbReference type="CDD" id="cd05656">
    <property type="entry name" value="M42_Frv"/>
    <property type="match status" value="1"/>
</dbReference>
<keyword evidence="2" id="KW-0031">Aminopeptidase</keyword>
<evidence type="ECO:0000256" key="3">
    <source>
        <dbReference type="ARBA" id="ARBA00022670"/>
    </source>
</evidence>
<name>A0ABN6QFP8_9BACT</name>
<dbReference type="SUPFAM" id="SSF101821">
    <property type="entry name" value="Aminopeptidase/glucanase lid domain"/>
    <property type="match status" value="1"/>
</dbReference>
<keyword evidence="5" id="KW-0378">Hydrolase</keyword>
<dbReference type="InterPro" id="IPR023367">
    <property type="entry name" value="Peptidase_M42_dom2"/>
</dbReference>
<accession>A0ABN6QFP8</accession>